<dbReference type="STRING" id="1459636.NTE_01458"/>
<keyword evidence="1" id="KW-1133">Transmembrane helix</keyword>
<evidence type="ECO:0000313" key="2">
    <source>
        <dbReference type="EMBL" id="AIF83522.1"/>
    </source>
</evidence>
<dbReference type="AlphaFoldDB" id="A0A075MRS4"/>
<proteinExistence type="predicted"/>
<evidence type="ECO:0000313" key="3">
    <source>
        <dbReference type="Proteomes" id="UP000028194"/>
    </source>
</evidence>
<reference evidence="2 3" key="1">
    <citation type="journal article" date="2014" name="PLoS ONE">
        <title>Genome Sequence of Candidatus Nitrososphaera evergladensis from Group I.1b Enriched from Everglades Soil Reveals Novel Genomic Features of the Ammonia-Oxidizing Archaea.</title>
        <authorList>
            <person name="Zhalnina K.V."/>
            <person name="Dias R."/>
            <person name="Leonard M.T."/>
            <person name="Dorr de Quadros P."/>
            <person name="Camargo F.A."/>
            <person name="Drew J.C."/>
            <person name="Farmerie W.G."/>
            <person name="Daroub S.H."/>
            <person name="Triplett E.W."/>
        </authorList>
    </citation>
    <scope>NUCLEOTIDE SEQUENCE [LARGE SCALE GENOMIC DNA]</scope>
    <source>
        <strain evidence="2 3">SR1</strain>
    </source>
</reference>
<evidence type="ECO:0000256" key="1">
    <source>
        <dbReference type="SAM" id="Phobius"/>
    </source>
</evidence>
<dbReference type="KEGG" id="nev:NTE_01458"/>
<dbReference type="EMBL" id="CP007174">
    <property type="protein sequence ID" value="AIF83522.1"/>
    <property type="molecule type" value="Genomic_DNA"/>
</dbReference>
<keyword evidence="1" id="KW-0812">Transmembrane</keyword>
<sequence length="134" mass="14559">MRIFALYTVRVIIAVAVAVAIGVAFAGYFAYTWLSRPQYALEVDATRDTTDISGTLYRIRVANVGLARLTNVSAEMGAGDVQTKDFLDPGQTYYFYPNPDTLAPTIKVTSDEGIKVVTDYRTPTKVLGLPGGGR</sequence>
<accession>A0A075MRS4</accession>
<dbReference type="eggNOG" id="arCOG10549">
    <property type="taxonomic scope" value="Archaea"/>
</dbReference>
<keyword evidence="3" id="KW-1185">Reference proteome</keyword>
<gene>
    <name evidence="2" type="ORF">NTE_01458</name>
</gene>
<dbReference type="Proteomes" id="UP000028194">
    <property type="component" value="Chromosome"/>
</dbReference>
<feature type="transmembrane region" description="Helical" evidence="1">
    <location>
        <begin position="12"/>
        <end position="34"/>
    </location>
</feature>
<protein>
    <submittedName>
        <fullName evidence="2">Uncharacterized protein</fullName>
    </submittedName>
</protein>
<organism evidence="2 3">
    <name type="scientific">Candidatus Nitrososphaera evergladensis SR1</name>
    <dbReference type="NCBI Taxonomy" id="1459636"/>
    <lineage>
        <taxon>Archaea</taxon>
        <taxon>Nitrososphaerota</taxon>
        <taxon>Nitrososphaeria</taxon>
        <taxon>Nitrososphaerales</taxon>
        <taxon>Nitrososphaeraceae</taxon>
        <taxon>Nitrososphaera</taxon>
    </lineage>
</organism>
<name>A0A075MRS4_9ARCH</name>
<dbReference type="HOGENOM" id="CLU_1976608_0_0_2"/>
<keyword evidence="1" id="KW-0472">Membrane</keyword>